<feature type="compositionally biased region" description="Basic and acidic residues" evidence="6">
    <location>
        <begin position="139"/>
        <end position="149"/>
    </location>
</feature>
<dbReference type="EMBL" id="CP048985">
    <property type="protein sequence ID" value="QID78684.1"/>
    <property type="molecule type" value="Genomic_DNA"/>
</dbReference>
<feature type="compositionally biased region" description="Basic and acidic residues" evidence="6">
    <location>
        <begin position="52"/>
        <end position="74"/>
    </location>
</feature>
<evidence type="ECO:0000256" key="5">
    <source>
        <dbReference type="ARBA" id="ARBA00023187"/>
    </source>
</evidence>
<reference evidence="7 8" key="1">
    <citation type="journal article" date="2019" name="BMC Genomics">
        <title>Chromosome level assembly and comparative genome analysis confirm lager-brewing yeasts originated from a single hybridization.</title>
        <authorList>
            <person name="Salazar A.N."/>
            <person name="Gorter de Vries A.R."/>
            <person name="van den Broek M."/>
            <person name="Brouwers N."/>
            <person name="de la Torre Cortes P."/>
            <person name="Kuijpers N.G.A."/>
            <person name="Daran J.G."/>
            <person name="Abeel T."/>
        </authorList>
    </citation>
    <scope>NUCLEOTIDE SEQUENCE [LARGE SCALE GENOMIC DNA]</scope>
    <source>
        <strain evidence="7 8">CBS 1483</strain>
    </source>
</reference>
<sequence>MTTSHRPQLEARSGAKAAAYTPTGIEHARLLPGHTTLKYRKFKEEENLKANCAQEDRSNDKSLEEAVVNEEKQDVVGSGNLQETRSEKDQKDSLQELLITQKNKVEDKAELEGNEQLKGGNSSRRSWRKGTAFGRHKVTKETNIKEHATKKSASGYINDMTKSEYHQEFLHKHVR</sequence>
<keyword evidence="8" id="KW-1185">Reference proteome</keyword>
<keyword evidence="5" id="KW-0508">mRNA splicing</keyword>
<accession>A0A6C1DR76</accession>
<dbReference type="GO" id="GO:0003723">
    <property type="term" value="F:RNA binding"/>
    <property type="evidence" value="ECO:0007669"/>
    <property type="project" value="TreeGrafter"/>
</dbReference>
<evidence type="ECO:0000313" key="8">
    <source>
        <dbReference type="Proteomes" id="UP000501346"/>
    </source>
</evidence>
<evidence type="ECO:0000256" key="2">
    <source>
        <dbReference type="ARBA" id="ARBA00006644"/>
    </source>
</evidence>
<comment type="function">
    <text evidence="1">Involved in pre-mRNA splicing.</text>
</comment>
<feature type="region of interest" description="Disordered" evidence="6">
    <location>
        <begin position="52"/>
        <end position="155"/>
    </location>
</feature>
<dbReference type="PANTHER" id="PTHR12718:SF2">
    <property type="entry name" value="SPLICEOSOME-ASSOCIATED PROTEIN CWC15 HOMOLOG"/>
    <property type="match status" value="1"/>
</dbReference>
<name>A0A6C1DR76_SACPS</name>
<dbReference type="OrthoDB" id="30179at2759"/>
<feature type="region of interest" description="Disordered" evidence="6">
    <location>
        <begin position="1"/>
        <end position="20"/>
    </location>
</feature>
<dbReference type="AlphaFoldDB" id="A0A6C1DR76"/>
<dbReference type="InterPro" id="IPR006973">
    <property type="entry name" value="Cwf_Cwc_15"/>
</dbReference>
<keyword evidence="4" id="KW-0507">mRNA processing</keyword>
<protein>
    <recommendedName>
        <fullName evidence="3">Pre-mRNA-splicing factor CWC15</fullName>
    </recommendedName>
</protein>
<evidence type="ECO:0000256" key="1">
    <source>
        <dbReference type="ARBA" id="ARBA00003777"/>
    </source>
</evidence>
<feature type="compositionally biased region" description="Basic and acidic residues" evidence="6">
    <location>
        <begin position="84"/>
        <end position="94"/>
    </location>
</feature>
<evidence type="ECO:0000256" key="6">
    <source>
        <dbReference type="SAM" id="MobiDB-lite"/>
    </source>
</evidence>
<dbReference type="GO" id="GO:0045292">
    <property type="term" value="P:mRNA cis splicing, via spliceosome"/>
    <property type="evidence" value="ECO:0007669"/>
    <property type="project" value="TreeGrafter"/>
</dbReference>
<organism evidence="7 8">
    <name type="scientific">Saccharomyces pastorianus</name>
    <name type="common">Lager yeast</name>
    <name type="synonym">Saccharomyces cerevisiae x Saccharomyces eubayanus</name>
    <dbReference type="NCBI Taxonomy" id="27292"/>
    <lineage>
        <taxon>Eukaryota</taxon>
        <taxon>Fungi</taxon>
        <taxon>Dikarya</taxon>
        <taxon>Ascomycota</taxon>
        <taxon>Saccharomycotina</taxon>
        <taxon>Saccharomycetes</taxon>
        <taxon>Saccharomycetales</taxon>
        <taxon>Saccharomycetaceae</taxon>
        <taxon>Saccharomyces</taxon>
    </lineage>
</organism>
<dbReference type="PANTHER" id="PTHR12718">
    <property type="entry name" value="CELL CYCLE CONTROL PROTEIN CWF15"/>
    <property type="match status" value="1"/>
</dbReference>
<evidence type="ECO:0000313" key="7">
    <source>
        <dbReference type="EMBL" id="QID78684.1"/>
    </source>
</evidence>
<proteinExistence type="inferred from homology"/>
<dbReference type="Proteomes" id="UP000501346">
    <property type="component" value="Chromosome ScIV"/>
</dbReference>
<gene>
    <name evidence="7" type="primary">CWC15</name>
    <name evidence="7" type="ORF">GRS66_000902</name>
</gene>
<comment type="similarity">
    <text evidence="2">Belongs to the CWC15 family.</text>
</comment>
<dbReference type="Pfam" id="PF04889">
    <property type="entry name" value="Cwf_Cwc_15"/>
    <property type="match status" value="1"/>
</dbReference>
<evidence type="ECO:0000256" key="3">
    <source>
        <dbReference type="ARBA" id="ARBA00020693"/>
    </source>
</evidence>
<evidence type="ECO:0000256" key="4">
    <source>
        <dbReference type="ARBA" id="ARBA00022664"/>
    </source>
</evidence>
<dbReference type="GO" id="GO:0071013">
    <property type="term" value="C:catalytic step 2 spliceosome"/>
    <property type="evidence" value="ECO:0007669"/>
    <property type="project" value="TreeGrafter"/>
</dbReference>